<gene>
    <name evidence="1" type="ORF">OFLC_LOCUS2151</name>
</gene>
<sequence>MNFGVEERTIEIQFLFQIIGECTQIYQRYHIKDAYRKDYKRTATTVRHRGMENNIVFDLRIRYLSSSKFLCFSSDLIIQKMQELFCKLIVLVRIEAFQQL</sequence>
<proteinExistence type="predicted"/>
<evidence type="ECO:0000313" key="1">
    <source>
        <dbReference type="EMBL" id="VDO32035.1"/>
    </source>
</evidence>
<protein>
    <submittedName>
        <fullName evidence="1 3">Uncharacterized protein</fullName>
    </submittedName>
</protein>
<evidence type="ECO:0000313" key="2">
    <source>
        <dbReference type="Proteomes" id="UP000267606"/>
    </source>
</evidence>
<organism evidence="3">
    <name type="scientific">Onchocerca flexuosa</name>
    <dbReference type="NCBI Taxonomy" id="387005"/>
    <lineage>
        <taxon>Eukaryota</taxon>
        <taxon>Metazoa</taxon>
        <taxon>Ecdysozoa</taxon>
        <taxon>Nematoda</taxon>
        <taxon>Chromadorea</taxon>
        <taxon>Rhabditida</taxon>
        <taxon>Spirurina</taxon>
        <taxon>Spiruromorpha</taxon>
        <taxon>Filarioidea</taxon>
        <taxon>Onchocercidae</taxon>
        <taxon>Onchocerca</taxon>
    </lineage>
</organism>
<accession>A0A183H3U1</accession>
<dbReference type="AlphaFoldDB" id="A0A183H3U1"/>
<name>A0A183H3U1_9BILA</name>
<dbReference type="WBParaSite" id="OFLC_0000215001-mRNA-1">
    <property type="protein sequence ID" value="OFLC_0000215001-mRNA-1"/>
    <property type="gene ID" value="OFLC_0000215001"/>
</dbReference>
<reference evidence="3" key="1">
    <citation type="submission" date="2016-06" db="UniProtKB">
        <authorList>
            <consortium name="WormBaseParasite"/>
        </authorList>
    </citation>
    <scope>IDENTIFICATION</scope>
</reference>
<dbReference type="Proteomes" id="UP000267606">
    <property type="component" value="Unassembled WGS sequence"/>
</dbReference>
<keyword evidence="2" id="KW-1185">Reference proteome</keyword>
<dbReference type="EMBL" id="UZAJ01001179">
    <property type="protein sequence ID" value="VDO32035.1"/>
    <property type="molecule type" value="Genomic_DNA"/>
</dbReference>
<evidence type="ECO:0000313" key="3">
    <source>
        <dbReference type="WBParaSite" id="OFLC_0000215001-mRNA-1"/>
    </source>
</evidence>
<reference evidence="1 2" key="2">
    <citation type="submission" date="2018-11" db="EMBL/GenBank/DDBJ databases">
        <authorList>
            <consortium name="Pathogen Informatics"/>
        </authorList>
    </citation>
    <scope>NUCLEOTIDE SEQUENCE [LARGE SCALE GENOMIC DNA]</scope>
</reference>